<keyword evidence="2" id="KW-1185">Reference proteome</keyword>
<protein>
    <submittedName>
        <fullName evidence="1">Hypothetical_protein</fullName>
    </submittedName>
</protein>
<reference evidence="1 2" key="1">
    <citation type="submission" date="2024-07" db="EMBL/GenBank/DDBJ databases">
        <authorList>
            <person name="Akdeniz Z."/>
        </authorList>
    </citation>
    <scope>NUCLEOTIDE SEQUENCE [LARGE SCALE GENOMIC DNA]</scope>
</reference>
<evidence type="ECO:0000313" key="1">
    <source>
        <dbReference type="EMBL" id="CAL5994438.1"/>
    </source>
</evidence>
<evidence type="ECO:0000313" key="2">
    <source>
        <dbReference type="Proteomes" id="UP001642409"/>
    </source>
</evidence>
<organism evidence="1 2">
    <name type="scientific">Hexamita inflata</name>
    <dbReference type="NCBI Taxonomy" id="28002"/>
    <lineage>
        <taxon>Eukaryota</taxon>
        <taxon>Metamonada</taxon>
        <taxon>Diplomonadida</taxon>
        <taxon>Hexamitidae</taxon>
        <taxon>Hexamitinae</taxon>
        <taxon>Hexamita</taxon>
    </lineage>
</organism>
<sequence>MSAYYSVSFLYGKTIFPVYSVQITTLNKNKQSSICSRSENDQSLIFILSYYLSYLNVQNQSLNTSPSQYNKICSEYDIITNKLVDMLNNLDEKYKFSKILLLDNYNLCQEVDDKNCVVGSMQQVKLPKIIELGKFIKQEQKKK</sequence>
<accession>A0ABP1HKS8</accession>
<name>A0ABP1HKS8_9EUKA</name>
<comment type="caution">
    <text evidence="1">The sequence shown here is derived from an EMBL/GenBank/DDBJ whole genome shotgun (WGS) entry which is preliminary data.</text>
</comment>
<proteinExistence type="predicted"/>
<gene>
    <name evidence="1" type="ORF">HINF_LOCUS13555</name>
</gene>
<dbReference type="Proteomes" id="UP001642409">
    <property type="component" value="Unassembled WGS sequence"/>
</dbReference>
<dbReference type="EMBL" id="CAXDID020000031">
    <property type="protein sequence ID" value="CAL5994438.1"/>
    <property type="molecule type" value="Genomic_DNA"/>
</dbReference>